<dbReference type="SMART" id="SM00184">
    <property type="entry name" value="RING"/>
    <property type="match status" value="1"/>
</dbReference>
<dbReference type="Pfam" id="PF13639">
    <property type="entry name" value="zf-RING_2"/>
    <property type="match status" value="1"/>
</dbReference>
<evidence type="ECO:0000259" key="5">
    <source>
        <dbReference type="PROSITE" id="PS50089"/>
    </source>
</evidence>
<dbReference type="GO" id="GO:0008270">
    <property type="term" value="F:zinc ion binding"/>
    <property type="evidence" value="ECO:0007669"/>
    <property type="project" value="UniProtKB-KW"/>
</dbReference>
<dbReference type="PANTHER" id="PTHR45969">
    <property type="entry name" value="RING ZINC FINGER PROTEIN-RELATED"/>
    <property type="match status" value="1"/>
</dbReference>
<dbReference type="Gene3D" id="3.30.40.10">
    <property type="entry name" value="Zinc/RING finger domain, C3HC4 (zinc finger)"/>
    <property type="match status" value="1"/>
</dbReference>
<evidence type="ECO:0000256" key="2">
    <source>
        <dbReference type="ARBA" id="ARBA00022771"/>
    </source>
</evidence>
<dbReference type="AlphaFoldDB" id="A0A914Q948"/>
<sequence>MSEIGECSICLSNINVSNIYAISKCGHTFHQKCIRQWISRAKNCPTCRTNAIQSDIIKLYIQENNVEIVTPKKEEILPYIETKYDGCFLRIMKECKCEIFRDETGDLEYKCWKDFDINISSYKKTGKIQILFPDEIILTIYQSKRLDIIRGKTNDKSIVNPNGERFEYFMQNGRKEFLITTQNMGGFRSNEDFVRQNKNCIEYCFSKFTIKRSLKTGEDGKVTIRVYSNDPNKCLKIQICSEHQTFYVEHFLGNKINQGTNSGILCEHLQE</sequence>
<dbReference type="WBParaSite" id="PDA_v2.g23674.t1">
    <property type="protein sequence ID" value="PDA_v2.g23674.t1"/>
    <property type="gene ID" value="PDA_v2.g23674"/>
</dbReference>
<dbReference type="InterPro" id="IPR001841">
    <property type="entry name" value="Znf_RING"/>
</dbReference>
<evidence type="ECO:0000313" key="6">
    <source>
        <dbReference type="Proteomes" id="UP000887578"/>
    </source>
</evidence>
<dbReference type="InterPro" id="IPR013083">
    <property type="entry name" value="Znf_RING/FYVE/PHD"/>
</dbReference>
<dbReference type="Proteomes" id="UP000887578">
    <property type="component" value="Unplaced"/>
</dbReference>
<accession>A0A914Q948</accession>
<name>A0A914Q948_9BILA</name>
<dbReference type="GO" id="GO:0016567">
    <property type="term" value="P:protein ubiquitination"/>
    <property type="evidence" value="ECO:0007669"/>
    <property type="project" value="TreeGrafter"/>
</dbReference>
<dbReference type="GO" id="GO:0061630">
    <property type="term" value="F:ubiquitin protein ligase activity"/>
    <property type="evidence" value="ECO:0007669"/>
    <property type="project" value="TreeGrafter"/>
</dbReference>
<evidence type="ECO:0000256" key="4">
    <source>
        <dbReference type="PROSITE-ProRule" id="PRU00175"/>
    </source>
</evidence>
<keyword evidence="6" id="KW-1185">Reference proteome</keyword>
<feature type="domain" description="RING-type" evidence="5">
    <location>
        <begin position="7"/>
        <end position="48"/>
    </location>
</feature>
<evidence type="ECO:0000313" key="7">
    <source>
        <dbReference type="WBParaSite" id="PDA_v2.g23674.t1"/>
    </source>
</evidence>
<keyword evidence="2 4" id="KW-0863">Zinc-finger</keyword>
<evidence type="ECO:0000256" key="3">
    <source>
        <dbReference type="ARBA" id="ARBA00022833"/>
    </source>
</evidence>
<keyword evidence="3" id="KW-0862">Zinc</keyword>
<evidence type="ECO:0000256" key="1">
    <source>
        <dbReference type="ARBA" id="ARBA00022723"/>
    </source>
</evidence>
<protein>
    <submittedName>
        <fullName evidence="7">RING-type domain-containing protein</fullName>
    </submittedName>
</protein>
<keyword evidence="1" id="KW-0479">Metal-binding</keyword>
<reference evidence="7" key="1">
    <citation type="submission" date="2022-11" db="UniProtKB">
        <authorList>
            <consortium name="WormBaseParasite"/>
        </authorList>
    </citation>
    <scope>IDENTIFICATION</scope>
</reference>
<dbReference type="PANTHER" id="PTHR45969:SF69">
    <property type="entry name" value="FINGER DOMAIN PROTEIN, PUTATIVE (AFU_ORTHOLOGUE AFUA_3G12190)-RELATED"/>
    <property type="match status" value="1"/>
</dbReference>
<dbReference type="PROSITE" id="PS50089">
    <property type="entry name" value="ZF_RING_2"/>
    <property type="match status" value="1"/>
</dbReference>
<proteinExistence type="predicted"/>
<dbReference type="SUPFAM" id="SSF57850">
    <property type="entry name" value="RING/U-box"/>
    <property type="match status" value="1"/>
</dbReference>
<organism evidence="6 7">
    <name type="scientific">Panagrolaimus davidi</name>
    <dbReference type="NCBI Taxonomy" id="227884"/>
    <lineage>
        <taxon>Eukaryota</taxon>
        <taxon>Metazoa</taxon>
        <taxon>Ecdysozoa</taxon>
        <taxon>Nematoda</taxon>
        <taxon>Chromadorea</taxon>
        <taxon>Rhabditida</taxon>
        <taxon>Tylenchina</taxon>
        <taxon>Panagrolaimomorpha</taxon>
        <taxon>Panagrolaimoidea</taxon>
        <taxon>Panagrolaimidae</taxon>
        <taxon>Panagrolaimus</taxon>
    </lineage>
</organism>